<keyword evidence="6" id="KW-0106">Calcium</keyword>
<dbReference type="PANTHER" id="PTHR14218">
    <property type="entry name" value="PROTEASE S8 TRIPEPTIDYL PEPTIDASE I CLN2"/>
    <property type="match status" value="1"/>
</dbReference>
<comment type="cofactor">
    <cofactor evidence="1">
        <name>Ca(2+)</name>
        <dbReference type="ChEBI" id="CHEBI:29108"/>
    </cofactor>
</comment>
<keyword evidence="3" id="KW-0479">Metal-binding</keyword>
<evidence type="ECO:0000256" key="8">
    <source>
        <dbReference type="SAM" id="MobiDB-lite"/>
    </source>
</evidence>
<dbReference type="EMBL" id="NBXE01000008">
    <property type="protein sequence ID" value="RFA28959.1"/>
    <property type="molecule type" value="Genomic_DNA"/>
</dbReference>
<dbReference type="PANTHER" id="PTHR14218:SF15">
    <property type="entry name" value="TRIPEPTIDYL-PEPTIDASE 1"/>
    <property type="match status" value="1"/>
</dbReference>
<dbReference type="SUPFAM" id="SSF52743">
    <property type="entry name" value="Subtilisin-like"/>
    <property type="match status" value="1"/>
</dbReference>
<dbReference type="GO" id="GO:0008240">
    <property type="term" value="F:tripeptidyl-peptidase activity"/>
    <property type="evidence" value="ECO:0007669"/>
    <property type="project" value="TreeGrafter"/>
</dbReference>
<dbReference type="Proteomes" id="UP000257080">
    <property type="component" value="Unassembled WGS sequence"/>
</dbReference>
<dbReference type="InterPro" id="IPR050819">
    <property type="entry name" value="Tripeptidyl-peptidase_I"/>
</dbReference>
<evidence type="ECO:0000256" key="6">
    <source>
        <dbReference type="ARBA" id="ARBA00022837"/>
    </source>
</evidence>
<accession>A0A3E0WFF3</accession>
<dbReference type="SUPFAM" id="SSF54897">
    <property type="entry name" value="Protease propeptides/inhibitors"/>
    <property type="match status" value="1"/>
</dbReference>
<dbReference type="SMART" id="SM00944">
    <property type="entry name" value="Pro-kuma_activ"/>
    <property type="match status" value="1"/>
</dbReference>
<evidence type="ECO:0000256" key="1">
    <source>
        <dbReference type="ARBA" id="ARBA00001913"/>
    </source>
</evidence>
<dbReference type="GO" id="GO:0046872">
    <property type="term" value="F:metal ion binding"/>
    <property type="evidence" value="ECO:0007669"/>
    <property type="project" value="UniProtKB-KW"/>
</dbReference>
<keyword evidence="7" id="KW-0865">Zymogen</keyword>
<proteinExistence type="predicted"/>
<comment type="caution">
    <text evidence="10">The sequence shown here is derived from an EMBL/GenBank/DDBJ whole genome shotgun (WGS) entry which is preliminary data.</text>
</comment>
<evidence type="ECO:0000256" key="4">
    <source>
        <dbReference type="ARBA" id="ARBA00022801"/>
    </source>
</evidence>
<dbReference type="AlphaFoldDB" id="A0A3E0WFF3"/>
<dbReference type="InterPro" id="IPR036852">
    <property type="entry name" value="Peptidase_S8/S53_dom_sf"/>
</dbReference>
<feature type="region of interest" description="Disordered" evidence="8">
    <location>
        <begin position="154"/>
        <end position="175"/>
    </location>
</feature>
<evidence type="ECO:0000313" key="11">
    <source>
        <dbReference type="Proteomes" id="UP000257080"/>
    </source>
</evidence>
<organism evidence="10 11">
    <name type="scientific">Subtercola boreus</name>
    <dbReference type="NCBI Taxonomy" id="120213"/>
    <lineage>
        <taxon>Bacteria</taxon>
        <taxon>Bacillati</taxon>
        <taxon>Actinomycetota</taxon>
        <taxon>Actinomycetes</taxon>
        <taxon>Micrococcales</taxon>
        <taxon>Microbacteriaceae</taxon>
        <taxon>Subtercola</taxon>
    </lineage>
</organism>
<dbReference type="GO" id="GO:0004252">
    <property type="term" value="F:serine-type endopeptidase activity"/>
    <property type="evidence" value="ECO:0007669"/>
    <property type="project" value="InterPro"/>
</dbReference>
<dbReference type="OrthoDB" id="3480681at2"/>
<evidence type="ECO:0000259" key="9">
    <source>
        <dbReference type="PROSITE" id="PS51695"/>
    </source>
</evidence>
<dbReference type="PROSITE" id="PS00138">
    <property type="entry name" value="SUBTILASE_SER"/>
    <property type="match status" value="1"/>
</dbReference>
<evidence type="ECO:0000256" key="7">
    <source>
        <dbReference type="ARBA" id="ARBA00023145"/>
    </source>
</evidence>
<dbReference type="InterPro" id="IPR015366">
    <property type="entry name" value="S53_propep"/>
</dbReference>
<keyword evidence="5" id="KW-0720">Serine protease</keyword>
<evidence type="ECO:0000256" key="2">
    <source>
        <dbReference type="ARBA" id="ARBA00022670"/>
    </source>
</evidence>
<sequence length="620" mass="63524">MDFDGAVPAWAVSANDAGAAAADTSVEGEIFLPLRDAAGAAALATAVSTPTSPTYKQFLTPQQWIAKYSPTQATSDAVVAYLKAAGASITAVPDSRQYVVFRANVAQVDAAFGTELHSYSIAGATLVAPSTAPSLPASLASQVSAVSIDQGRTLNHPDLVKPDSEPAGSSSQAQSKLVAPAATPAIVTPCSNYWAQFTVTAPAAYGQTQFPTANCGYTPRQIRSAYGLTPNVNTGAGQTVAIIDAYASPTIREDANTYSAQLGEPSLAGLFTQVVPDPSEFTDIDLCAGPANWQGEQTLDVEAVHGVAPRANIVYVGGTNCDAGIDVAMSKILDNKLATIVSNSYGNIGEAVSPDLVRGEENIFTQAAGEGIGLYFSSGDNGDEVAALGYASPDYSASSPLVTSVGGTSLAVAKDGSYLFETGWGSTGDQILNTNGKLSLAQPLPGTFRFGAGGGVSALFKQPAYQKGTVPTALAKGMRVSPDVAAVADPYTGFLIGLRPITDDTTLATGPFENSSIGGTSLASPVFAAQMALVQAGTKTTIGFANPLLYSVNKSNPQVFRDIVPQNPQKALVFTSPSTGITRLITLDTDTSLKTAKGYDDVTGIGSIDVNKAIASGAVK</sequence>
<keyword evidence="4" id="KW-0378">Hydrolase</keyword>
<keyword evidence="2" id="KW-0645">Protease</keyword>
<dbReference type="Pfam" id="PF09286">
    <property type="entry name" value="Pro-kuma_activ"/>
    <property type="match status" value="1"/>
</dbReference>
<gene>
    <name evidence="10" type="ORF">B7R25_04015</name>
</gene>
<name>A0A3E0WFF3_9MICO</name>
<protein>
    <recommendedName>
        <fullName evidence="9">Peptidase S53 domain-containing protein</fullName>
    </recommendedName>
</protein>
<dbReference type="InterPro" id="IPR030400">
    <property type="entry name" value="Sedolisin_dom"/>
</dbReference>
<dbReference type="Gene3D" id="3.40.50.200">
    <property type="entry name" value="Peptidase S8/S53 domain"/>
    <property type="match status" value="1"/>
</dbReference>
<dbReference type="CDD" id="cd04056">
    <property type="entry name" value="Peptidases_S53"/>
    <property type="match status" value="1"/>
</dbReference>
<evidence type="ECO:0000313" key="10">
    <source>
        <dbReference type="EMBL" id="RFA28959.1"/>
    </source>
</evidence>
<dbReference type="GO" id="GO:0006508">
    <property type="term" value="P:proteolysis"/>
    <property type="evidence" value="ECO:0007669"/>
    <property type="project" value="UniProtKB-KW"/>
</dbReference>
<dbReference type="InterPro" id="IPR023828">
    <property type="entry name" value="Peptidase_S8_Ser-AS"/>
</dbReference>
<reference evidence="10 11" key="1">
    <citation type="submission" date="2017-04" db="EMBL/GenBank/DDBJ databases">
        <title>Comparative genome analysis of Subtercola boreus.</title>
        <authorList>
            <person name="Cho Y.-J."/>
            <person name="Cho A."/>
            <person name="Kim O.-S."/>
            <person name="Lee J.-I."/>
        </authorList>
    </citation>
    <scope>NUCLEOTIDE SEQUENCE [LARGE SCALE GENOMIC DNA]</scope>
    <source>
        <strain evidence="10 11">P28004</strain>
    </source>
</reference>
<feature type="domain" description="Peptidase S53" evidence="9">
    <location>
        <begin position="216"/>
        <end position="620"/>
    </location>
</feature>
<dbReference type="PROSITE" id="PS51695">
    <property type="entry name" value="SEDOLISIN"/>
    <property type="match status" value="1"/>
</dbReference>
<evidence type="ECO:0000256" key="3">
    <source>
        <dbReference type="ARBA" id="ARBA00022723"/>
    </source>
</evidence>
<evidence type="ECO:0000256" key="5">
    <source>
        <dbReference type="ARBA" id="ARBA00022825"/>
    </source>
</evidence>
<dbReference type="CDD" id="cd11377">
    <property type="entry name" value="Pro-peptidase_S53"/>
    <property type="match status" value="1"/>
</dbReference>